<feature type="chain" id="PRO_5039439108" description="Sporulation/spore germination protein" evidence="1">
    <location>
        <begin position="25"/>
        <end position="192"/>
    </location>
</feature>
<dbReference type="EMBL" id="CP003108">
    <property type="protein sequence ID" value="AET67884.1"/>
    <property type="molecule type" value="Genomic_DNA"/>
</dbReference>
<dbReference type="OrthoDB" id="1957129at2"/>
<evidence type="ECO:0008006" key="4">
    <source>
        <dbReference type="Google" id="ProtNLM"/>
    </source>
</evidence>
<evidence type="ECO:0000313" key="3">
    <source>
        <dbReference type="Proteomes" id="UP000006346"/>
    </source>
</evidence>
<dbReference type="HOGENOM" id="CLU_1413150_0_0_9"/>
<sequence length="192" mass="21824">MVEIKKTLVLILGLCILLSGCAGNQSSSPDTQEKGPDTQTKTAMLYTNMETGSESANFETHSFEYSGDLTVEKLAQGLSQLTGLDFYITEKPSAQENEIYIDWEKKSTLIANLDDREQKEEFLFYDADSMRWFMMDSLWRTVMENFEVENVYYTMDGGDELVFDELNPINEFPGDVPYMGSAFYSAHADVKE</sequence>
<dbReference type="PATRIC" id="fig|768706.3.peg.2299"/>
<name>G7WBA3_DESOD</name>
<dbReference type="AlphaFoldDB" id="G7WBA3"/>
<accession>G7WBA3</accession>
<dbReference type="eggNOG" id="ENOG5033TWK">
    <property type="taxonomic scope" value="Bacteria"/>
</dbReference>
<keyword evidence="3" id="KW-1185">Reference proteome</keyword>
<dbReference type="Proteomes" id="UP000006346">
    <property type="component" value="Chromosome"/>
</dbReference>
<dbReference type="RefSeq" id="WP_014184693.1">
    <property type="nucleotide sequence ID" value="NC_016584.1"/>
</dbReference>
<proteinExistence type="predicted"/>
<evidence type="ECO:0000313" key="2">
    <source>
        <dbReference type="EMBL" id="AET67884.1"/>
    </source>
</evidence>
<keyword evidence="1" id="KW-0732">Signal</keyword>
<feature type="signal peptide" evidence="1">
    <location>
        <begin position="1"/>
        <end position="24"/>
    </location>
</feature>
<gene>
    <name evidence="2" type="ordered locus">Desor_2288</name>
</gene>
<dbReference type="STRING" id="768706.Desor_2288"/>
<organism evidence="2 3">
    <name type="scientific">Desulfosporosinus orientis (strain ATCC 19365 / DSM 765 / NCIMB 8382 / VKM B-1628 / Singapore I)</name>
    <name type="common">Desulfotomaculum orientis</name>
    <dbReference type="NCBI Taxonomy" id="768706"/>
    <lineage>
        <taxon>Bacteria</taxon>
        <taxon>Bacillati</taxon>
        <taxon>Bacillota</taxon>
        <taxon>Clostridia</taxon>
        <taxon>Eubacteriales</taxon>
        <taxon>Desulfitobacteriaceae</taxon>
        <taxon>Desulfosporosinus</taxon>
    </lineage>
</organism>
<dbReference type="KEGG" id="dor:Desor_2288"/>
<reference evidence="2" key="1">
    <citation type="journal article" date="2012" name="J. Bacteriol.">
        <title>Complete genome sequences of Desulfosporosinus orientis DSM765T, Desulfosporosinus youngiae DSM17734T, Desulfosporosinus meridiei DSM13257T, and Desulfosporosinus acidiphilus DSM22704T.</title>
        <authorList>
            <person name="Pester M."/>
            <person name="Brambilla E."/>
            <person name="Alazard D."/>
            <person name="Rattei T."/>
            <person name="Weinmaier T."/>
            <person name="Han J."/>
            <person name="Lucas S."/>
            <person name="Lapidus A."/>
            <person name="Cheng J.F."/>
            <person name="Goodwin L."/>
            <person name="Pitluck S."/>
            <person name="Peters L."/>
            <person name="Ovchinnikova G."/>
            <person name="Teshima H."/>
            <person name="Detter J.C."/>
            <person name="Han C.S."/>
            <person name="Tapia R."/>
            <person name="Land M.L."/>
            <person name="Hauser L."/>
            <person name="Kyrpides N.C."/>
            <person name="Ivanova N.N."/>
            <person name="Pagani I."/>
            <person name="Huntmann M."/>
            <person name="Wei C.L."/>
            <person name="Davenport K.W."/>
            <person name="Daligault H."/>
            <person name="Chain P.S."/>
            <person name="Chen A."/>
            <person name="Mavromatis K."/>
            <person name="Markowitz V."/>
            <person name="Szeto E."/>
            <person name="Mikhailova N."/>
            <person name="Pati A."/>
            <person name="Wagner M."/>
            <person name="Woyke T."/>
            <person name="Ollivier B."/>
            <person name="Klenk H.P."/>
            <person name="Spring S."/>
            <person name="Loy A."/>
        </authorList>
    </citation>
    <scope>NUCLEOTIDE SEQUENCE [LARGE SCALE GENOMIC DNA]</scope>
    <source>
        <strain evidence="2">DSM 765</strain>
    </source>
</reference>
<dbReference type="PROSITE" id="PS51257">
    <property type="entry name" value="PROKAR_LIPOPROTEIN"/>
    <property type="match status" value="1"/>
</dbReference>
<evidence type="ECO:0000256" key="1">
    <source>
        <dbReference type="SAM" id="SignalP"/>
    </source>
</evidence>
<protein>
    <recommendedName>
        <fullName evidence="4">Sporulation/spore germination protein</fullName>
    </recommendedName>
</protein>